<keyword evidence="1" id="KW-1133">Transmembrane helix</keyword>
<keyword evidence="1" id="KW-0472">Membrane</keyword>
<proteinExistence type="predicted"/>
<evidence type="ECO:0000313" key="2">
    <source>
        <dbReference type="EMBL" id="SOB60627.1"/>
    </source>
</evidence>
<dbReference type="RefSeq" id="WP_097013325.1">
    <property type="nucleotide sequence ID" value="NZ_LT907975.1"/>
</dbReference>
<evidence type="ECO:0000313" key="3">
    <source>
        <dbReference type="Proteomes" id="UP000219215"/>
    </source>
</evidence>
<dbReference type="EMBL" id="LT907975">
    <property type="protein sequence ID" value="SOB60627.1"/>
    <property type="molecule type" value="Genomic_DNA"/>
</dbReference>
<feature type="transmembrane region" description="Helical" evidence="1">
    <location>
        <begin position="20"/>
        <end position="38"/>
    </location>
</feature>
<dbReference type="OrthoDB" id="8450457at2"/>
<accession>A0A2C8FDP8</accession>
<organism evidence="2 3">
    <name type="scientific">Pseudodesulfovibrio profundus</name>
    <dbReference type="NCBI Taxonomy" id="57320"/>
    <lineage>
        <taxon>Bacteria</taxon>
        <taxon>Pseudomonadati</taxon>
        <taxon>Thermodesulfobacteriota</taxon>
        <taxon>Desulfovibrionia</taxon>
        <taxon>Desulfovibrionales</taxon>
        <taxon>Desulfovibrionaceae</taxon>
    </lineage>
</organism>
<gene>
    <name evidence="2" type="ORF">DPRO_3711</name>
</gene>
<name>A0A2C8FDP8_9BACT</name>
<dbReference type="AlphaFoldDB" id="A0A2C8FDP8"/>
<dbReference type="KEGG" id="pprf:DPRO_3711"/>
<dbReference type="Proteomes" id="UP000219215">
    <property type="component" value="Chromosome DPRO"/>
</dbReference>
<evidence type="ECO:0000256" key="1">
    <source>
        <dbReference type="SAM" id="Phobius"/>
    </source>
</evidence>
<protein>
    <submittedName>
        <fullName evidence="2">Uncharacterized protein</fullName>
    </submittedName>
</protein>
<keyword evidence="1" id="KW-0812">Transmembrane</keyword>
<keyword evidence="3" id="KW-1185">Reference proteome</keyword>
<sequence>MTKPNEHTDACWQLDRKVSLAVVIIFLVQFAGTVWWASDLSARLLSVETEQARYEHIMQQITEIKTDVKWIKQAVDK</sequence>
<reference evidence="3" key="1">
    <citation type="submission" date="2017-09" db="EMBL/GenBank/DDBJ databases">
        <authorList>
            <person name="Regsiter A."/>
            <person name="William W."/>
        </authorList>
    </citation>
    <scope>NUCLEOTIDE SEQUENCE [LARGE SCALE GENOMIC DNA]</scope>
    <source>
        <strain evidence="3">500-1</strain>
    </source>
</reference>